<evidence type="ECO:0000313" key="1">
    <source>
        <dbReference type="EMBL" id="MBX15699.1"/>
    </source>
</evidence>
<sequence>MHPFFNDLRIIFSANLQMVKNKRINKHTTVTKKLK</sequence>
<reference evidence="1" key="1">
    <citation type="submission" date="2018-02" db="EMBL/GenBank/DDBJ databases">
        <title>Rhizophora mucronata_Transcriptome.</title>
        <authorList>
            <person name="Meera S.P."/>
            <person name="Sreeshan A."/>
            <person name="Augustine A."/>
        </authorList>
    </citation>
    <scope>NUCLEOTIDE SEQUENCE</scope>
    <source>
        <tissue evidence="1">Leaf</tissue>
    </source>
</reference>
<accession>A0A2P2LCL1</accession>
<dbReference type="EMBL" id="GGEC01035215">
    <property type="protein sequence ID" value="MBX15699.1"/>
    <property type="molecule type" value="Transcribed_RNA"/>
</dbReference>
<dbReference type="AlphaFoldDB" id="A0A2P2LCL1"/>
<organism evidence="1">
    <name type="scientific">Rhizophora mucronata</name>
    <name type="common">Asiatic mangrove</name>
    <dbReference type="NCBI Taxonomy" id="61149"/>
    <lineage>
        <taxon>Eukaryota</taxon>
        <taxon>Viridiplantae</taxon>
        <taxon>Streptophyta</taxon>
        <taxon>Embryophyta</taxon>
        <taxon>Tracheophyta</taxon>
        <taxon>Spermatophyta</taxon>
        <taxon>Magnoliopsida</taxon>
        <taxon>eudicotyledons</taxon>
        <taxon>Gunneridae</taxon>
        <taxon>Pentapetalae</taxon>
        <taxon>rosids</taxon>
        <taxon>fabids</taxon>
        <taxon>Malpighiales</taxon>
        <taxon>Rhizophoraceae</taxon>
        <taxon>Rhizophora</taxon>
    </lineage>
</organism>
<protein>
    <submittedName>
        <fullName evidence="1">Uncharacterized protein</fullName>
    </submittedName>
</protein>
<proteinExistence type="predicted"/>
<name>A0A2P2LCL1_RHIMU</name>